<proteinExistence type="predicted"/>
<keyword evidence="1" id="KW-0812">Transmembrane</keyword>
<accession>X1NND3</accession>
<feature type="transmembrane region" description="Helical" evidence="1">
    <location>
        <begin position="12"/>
        <end position="34"/>
    </location>
</feature>
<dbReference type="AlphaFoldDB" id="X1NND3"/>
<gene>
    <name evidence="2" type="ORF">S06H3_30896</name>
</gene>
<comment type="caution">
    <text evidence="2">The sequence shown here is derived from an EMBL/GenBank/DDBJ whole genome shotgun (WGS) entry which is preliminary data.</text>
</comment>
<name>X1NND3_9ZZZZ</name>
<protein>
    <submittedName>
        <fullName evidence="2">Uncharacterized protein</fullName>
    </submittedName>
</protein>
<keyword evidence="1" id="KW-1133">Transmembrane helix</keyword>
<dbReference type="EMBL" id="BARV01018239">
    <property type="protein sequence ID" value="GAI31726.1"/>
    <property type="molecule type" value="Genomic_DNA"/>
</dbReference>
<feature type="non-terminal residue" evidence="2">
    <location>
        <position position="69"/>
    </location>
</feature>
<keyword evidence="1" id="KW-0472">Membrane</keyword>
<evidence type="ECO:0000256" key="1">
    <source>
        <dbReference type="SAM" id="Phobius"/>
    </source>
</evidence>
<sequence length="69" mass="7639">MIKHQKKRNSGLVFVEIMIAAATLFIIVLGALSYQYHAAVHNRIAQSNLTATRTAQLLLEDWKNNGGST</sequence>
<evidence type="ECO:0000313" key="2">
    <source>
        <dbReference type="EMBL" id="GAI31726.1"/>
    </source>
</evidence>
<reference evidence="2" key="1">
    <citation type="journal article" date="2014" name="Front. Microbiol.">
        <title>High frequency of phylogenetically diverse reductive dehalogenase-homologous genes in deep subseafloor sedimentary metagenomes.</title>
        <authorList>
            <person name="Kawai M."/>
            <person name="Futagami T."/>
            <person name="Toyoda A."/>
            <person name="Takaki Y."/>
            <person name="Nishi S."/>
            <person name="Hori S."/>
            <person name="Arai W."/>
            <person name="Tsubouchi T."/>
            <person name="Morono Y."/>
            <person name="Uchiyama I."/>
            <person name="Ito T."/>
            <person name="Fujiyama A."/>
            <person name="Inagaki F."/>
            <person name="Takami H."/>
        </authorList>
    </citation>
    <scope>NUCLEOTIDE SEQUENCE</scope>
    <source>
        <strain evidence="2">Expedition CK06-06</strain>
    </source>
</reference>
<organism evidence="2">
    <name type="scientific">marine sediment metagenome</name>
    <dbReference type="NCBI Taxonomy" id="412755"/>
    <lineage>
        <taxon>unclassified sequences</taxon>
        <taxon>metagenomes</taxon>
        <taxon>ecological metagenomes</taxon>
    </lineage>
</organism>